<evidence type="ECO:0000313" key="3">
    <source>
        <dbReference type="Proteomes" id="UP000198415"/>
    </source>
</evidence>
<dbReference type="EMBL" id="FZNR01000017">
    <property type="protein sequence ID" value="SNS51196.1"/>
    <property type="molecule type" value="Genomic_DNA"/>
</dbReference>
<keyword evidence="1" id="KW-0732">Signal</keyword>
<proteinExistence type="predicted"/>
<protein>
    <recommendedName>
        <fullName evidence="4">PLAT/LH2 domain-containing protein</fullName>
    </recommendedName>
</protein>
<reference evidence="2 3" key="1">
    <citation type="submission" date="2017-06" db="EMBL/GenBank/DDBJ databases">
        <authorList>
            <person name="Kim H.J."/>
            <person name="Triplett B.A."/>
        </authorList>
    </citation>
    <scope>NUCLEOTIDE SEQUENCE [LARGE SCALE GENOMIC DNA]</scope>
    <source>
        <strain evidence="2 3">DSM 43151</strain>
    </source>
</reference>
<dbReference type="RefSeq" id="WP_143232734.1">
    <property type="nucleotide sequence ID" value="NZ_BOMU01000082.1"/>
</dbReference>
<dbReference type="Proteomes" id="UP000198415">
    <property type="component" value="Unassembled WGS sequence"/>
</dbReference>
<evidence type="ECO:0000313" key="2">
    <source>
        <dbReference type="EMBL" id="SNS51196.1"/>
    </source>
</evidence>
<dbReference type="InterPro" id="IPR006311">
    <property type="entry name" value="TAT_signal"/>
</dbReference>
<dbReference type="AlphaFoldDB" id="A0A239F2R4"/>
<gene>
    <name evidence="2" type="ORF">SAMN06264365_11753</name>
</gene>
<dbReference type="PROSITE" id="PS51318">
    <property type="entry name" value="TAT"/>
    <property type="match status" value="1"/>
</dbReference>
<feature type="signal peptide" evidence="1">
    <location>
        <begin position="1"/>
        <end position="35"/>
    </location>
</feature>
<keyword evidence="3" id="KW-1185">Reference proteome</keyword>
<dbReference type="OrthoDB" id="3389082at2"/>
<feature type="chain" id="PRO_5038413815" description="PLAT/LH2 domain-containing protein" evidence="1">
    <location>
        <begin position="36"/>
        <end position="170"/>
    </location>
</feature>
<organism evidence="2 3">
    <name type="scientific">Actinoplanes regularis</name>
    <dbReference type="NCBI Taxonomy" id="52697"/>
    <lineage>
        <taxon>Bacteria</taxon>
        <taxon>Bacillati</taxon>
        <taxon>Actinomycetota</taxon>
        <taxon>Actinomycetes</taxon>
        <taxon>Micromonosporales</taxon>
        <taxon>Micromonosporaceae</taxon>
        <taxon>Actinoplanes</taxon>
    </lineage>
</organism>
<evidence type="ECO:0000256" key="1">
    <source>
        <dbReference type="SAM" id="SignalP"/>
    </source>
</evidence>
<accession>A0A239F2R4</accession>
<sequence>MSMNPVKALKRTIIGATAALVATAGLAAAAAPAQAGPIGNCAELRAFYLNLGTGGDDLRDNSEVIVWLTQRSGGDVELQHVTGGIGNWSNRSYQLAYQNTNWHVSSCNVTGIKVRMISHNGTFQSDDNWNMESISLNGYADGGAPAYSISTNGNPVKRFTGSSQWWSMLG</sequence>
<evidence type="ECO:0008006" key="4">
    <source>
        <dbReference type="Google" id="ProtNLM"/>
    </source>
</evidence>
<name>A0A239F2R4_9ACTN</name>